<dbReference type="OrthoDB" id="5887304at2"/>
<protein>
    <submittedName>
        <fullName evidence="1">Uncharacterized protein</fullName>
    </submittedName>
</protein>
<dbReference type="EMBL" id="AEIU01000052">
    <property type="protein sequence ID" value="EFP97634.1"/>
    <property type="molecule type" value="Genomic_DNA"/>
</dbReference>
<dbReference type="Proteomes" id="UP000002943">
    <property type="component" value="Unassembled WGS sequence"/>
</dbReference>
<dbReference type="AlphaFoldDB" id="E3BGZ7"/>
<reference evidence="1 2" key="1">
    <citation type="journal article" date="2012" name="Int. J. Syst. Evol. Microbiol.">
        <title>Vibrio caribbeanicus sp. nov., isolated from the marine sponge Scleritoderma cyanea.</title>
        <authorList>
            <person name="Hoffmann M."/>
            <person name="Monday S.R."/>
            <person name="Allard M.W."/>
            <person name="Strain E.A."/>
            <person name="Whittaker P."/>
            <person name="Naum M."/>
            <person name="McCarthy P.J."/>
            <person name="Lopez J.V."/>
            <person name="Fischer M."/>
            <person name="Brown E.W."/>
        </authorList>
    </citation>
    <scope>NUCLEOTIDE SEQUENCE [LARGE SCALE GENOMIC DNA]</scope>
    <source>
        <strain evidence="1 2">ATCC BAA-2122</strain>
    </source>
</reference>
<proteinExistence type="predicted"/>
<name>E3BGZ7_9VIBR</name>
<accession>E3BGZ7</accession>
<organism evidence="1 2">
    <name type="scientific">Vibrio caribbeanicus ATCC BAA-2122</name>
    <dbReference type="NCBI Taxonomy" id="796620"/>
    <lineage>
        <taxon>Bacteria</taxon>
        <taxon>Pseudomonadati</taxon>
        <taxon>Pseudomonadota</taxon>
        <taxon>Gammaproteobacteria</taxon>
        <taxon>Vibrionales</taxon>
        <taxon>Vibrionaceae</taxon>
        <taxon>Vibrio</taxon>
    </lineage>
</organism>
<evidence type="ECO:0000313" key="2">
    <source>
        <dbReference type="Proteomes" id="UP000002943"/>
    </source>
</evidence>
<dbReference type="RefSeq" id="WP_009600242.1">
    <property type="nucleotide sequence ID" value="NZ_AEIU01000052.1"/>
</dbReference>
<keyword evidence="2" id="KW-1185">Reference proteome</keyword>
<comment type="caution">
    <text evidence="1">The sequence shown here is derived from an EMBL/GenBank/DDBJ whole genome shotgun (WGS) entry which is preliminary data.</text>
</comment>
<sequence>MISVHRVYEIKDISHNHAHIEINPVGVIDIEIVEKKEHHWAEFKDLSFKSIEDHTRLCGTQERKKWTLDLDSKDAEEVTRLIAEARDEFEILMRDL</sequence>
<evidence type="ECO:0000313" key="1">
    <source>
        <dbReference type="EMBL" id="EFP97634.1"/>
    </source>
</evidence>
<dbReference type="eggNOG" id="ENOG502ZQW4">
    <property type="taxonomic scope" value="Bacteria"/>
</dbReference>
<gene>
    <name evidence="1" type="ORF">VIBC2010_00215</name>
</gene>